<dbReference type="AlphaFoldDB" id="A0A644XE72"/>
<sequence length="363" mass="40609">MKIALLSGLSSIHTIRWANAFAERGHELHLISLPSHAKTNHLISEKVRLHFLPVPTLLGYYLNSIAFKKILREIKPDVMNAHYASGYGTLARFSGFSPYVLSVWGSDVYDFPYKSSLHKRIIRKNLLAADRICSTSKVMAEQVRFLCPEISRIEITPFGIDTGIFKPAFRNQQTNTITIGTVKTLAPKYGIDTLLHAFAYIKERMVKKDSPVNLRLMIVGGGPQERELKLLSEKLHISKNCTWIGKIPNHEVPKYLNQIDIYVALSRSESFGVAILEASACGLPVVVSDAGGLPEVVVNGVTGFVVRRESPEEAGEAIMRIVENTDLRESMGRKGVEHVKSLYDWQENVTVLERILQDRSKGV</sequence>
<dbReference type="InterPro" id="IPR001296">
    <property type="entry name" value="Glyco_trans_1"/>
</dbReference>
<proteinExistence type="predicted"/>
<feature type="domain" description="Glycosyl transferase family 1" evidence="1">
    <location>
        <begin position="172"/>
        <end position="335"/>
    </location>
</feature>
<dbReference type="EMBL" id="VSSQ01002218">
    <property type="protein sequence ID" value="MPM14061.1"/>
    <property type="molecule type" value="Genomic_DNA"/>
</dbReference>
<dbReference type="PANTHER" id="PTHR45947:SF3">
    <property type="entry name" value="SULFOQUINOVOSYL TRANSFERASE SQD2"/>
    <property type="match status" value="1"/>
</dbReference>
<dbReference type="EC" id="2.4.1.-" evidence="3"/>
<keyword evidence="3" id="KW-0808">Transferase</keyword>
<organism evidence="3">
    <name type="scientific">bioreactor metagenome</name>
    <dbReference type="NCBI Taxonomy" id="1076179"/>
    <lineage>
        <taxon>unclassified sequences</taxon>
        <taxon>metagenomes</taxon>
        <taxon>ecological metagenomes</taxon>
    </lineage>
</organism>
<protein>
    <submittedName>
        <fullName evidence="3">N-acetyl-alpha-D-glucosaminyl L-malate synthase</fullName>
        <ecNumber evidence="3">2.4.1.-</ecNumber>
    </submittedName>
</protein>
<keyword evidence="3" id="KW-0328">Glycosyltransferase</keyword>
<dbReference type="Pfam" id="PF00534">
    <property type="entry name" value="Glycos_transf_1"/>
    <property type="match status" value="1"/>
</dbReference>
<dbReference type="PANTHER" id="PTHR45947">
    <property type="entry name" value="SULFOQUINOVOSYL TRANSFERASE SQD2"/>
    <property type="match status" value="1"/>
</dbReference>
<evidence type="ECO:0000259" key="2">
    <source>
        <dbReference type="Pfam" id="PF13477"/>
    </source>
</evidence>
<dbReference type="InterPro" id="IPR028098">
    <property type="entry name" value="Glyco_trans_4-like_N"/>
</dbReference>
<comment type="caution">
    <text evidence="3">The sequence shown here is derived from an EMBL/GenBank/DDBJ whole genome shotgun (WGS) entry which is preliminary data.</text>
</comment>
<reference evidence="3" key="1">
    <citation type="submission" date="2019-08" db="EMBL/GenBank/DDBJ databases">
        <authorList>
            <person name="Kucharzyk K."/>
            <person name="Murdoch R.W."/>
            <person name="Higgins S."/>
            <person name="Loffler F."/>
        </authorList>
    </citation>
    <scope>NUCLEOTIDE SEQUENCE</scope>
</reference>
<dbReference type="Pfam" id="PF13477">
    <property type="entry name" value="Glyco_trans_4_2"/>
    <property type="match status" value="1"/>
</dbReference>
<feature type="domain" description="Glycosyltransferase subfamily 4-like N-terminal" evidence="2">
    <location>
        <begin position="2"/>
        <end position="136"/>
    </location>
</feature>
<gene>
    <name evidence="3" type="primary">bshA_6</name>
    <name evidence="3" type="ORF">SDC9_60421</name>
</gene>
<dbReference type="Gene3D" id="3.40.50.2000">
    <property type="entry name" value="Glycogen Phosphorylase B"/>
    <property type="match status" value="2"/>
</dbReference>
<dbReference type="SUPFAM" id="SSF53756">
    <property type="entry name" value="UDP-Glycosyltransferase/glycogen phosphorylase"/>
    <property type="match status" value="1"/>
</dbReference>
<evidence type="ECO:0000259" key="1">
    <source>
        <dbReference type="Pfam" id="PF00534"/>
    </source>
</evidence>
<accession>A0A644XE72</accession>
<evidence type="ECO:0000313" key="3">
    <source>
        <dbReference type="EMBL" id="MPM14061.1"/>
    </source>
</evidence>
<dbReference type="GO" id="GO:0016757">
    <property type="term" value="F:glycosyltransferase activity"/>
    <property type="evidence" value="ECO:0007669"/>
    <property type="project" value="UniProtKB-KW"/>
</dbReference>
<dbReference type="InterPro" id="IPR050194">
    <property type="entry name" value="Glycosyltransferase_grp1"/>
</dbReference>
<name>A0A644XE72_9ZZZZ</name>